<organism evidence="1">
    <name type="scientific">Siphoviridae sp. ct5Px37</name>
    <dbReference type="NCBI Taxonomy" id="2826293"/>
    <lineage>
        <taxon>Viruses</taxon>
        <taxon>Duplodnaviria</taxon>
        <taxon>Heunggongvirae</taxon>
        <taxon>Uroviricota</taxon>
        <taxon>Caudoviricetes</taxon>
    </lineage>
</organism>
<dbReference type="EMBL" id="BK015055">
    <property type="protein sequence ID" value="DAD89191.1"/>
    <property type="molecule type" value="Genomic_DNA"/>
</dbReference>
<proteinExistence type="predicted"/>
<evidence type="ECO:0000313" key="1">
    <source>
        <dbReference type="EMBL" id="DAD89191.1"/>
    </source>
</evidence>
<sequence length="113" mass="13372">MYREAALSCFRFLGFTSFDQVDRLTIPEYNLLMQAVRLRQVDLDYRNHLQAFLSFAVQAEKRVGKNKSRPVYRTFQKFYDYDAEQQKVLSDREPEDRFADLKQFLREGGGESG</sequence>
<name>A0A8S5N4E9_9CAUD</name>
<reference evidence="1" key="1">
    <citation type="journal article" date="2021" name="Proc. Natl. Acad. Sci. U.S.A.">
        <title>A Catalog of Tens of Thousands of Viruses from Human Metagenomes Reveals Hidden Associations with Chronic Diseases.</title>
        <authorList>
            <person name="Tisza M.J."/>
            <person name="Buck C.B."/>
        </authorList>
    </citation>
    <scope>NUCLEOTIDE SEQUENCE</scope>
    <source>
        <strain evidence="1">Ct5Px37</strain>
    </source>
</reference>
<accession>A0A8S5N4E9</accession>
<protein>
    <submittedName>
        <fullName evidence="1">Uncharacterized protein</fullName>
    </submittedName>
</protein>